<accession>A0ABV2Z2B5</accession>
<comment type="subcellular location">
    <subcellularLocation>
        <location evidence="1">Cell membrane</location>
        <topology evidence="1">Multi-pass membrane protein</topology>
    </subcellularLocation>
</comment>
<feature type="domain" description="Major facilitator superfamily (MFS) profile" evidence="8">
    <location>
        <begin position="37"/>
        <end position="532"/>
    </location>
</feature>
<comment type="caution">
    <text evidence="9">The sequence shown here is derived from an EMBL/GenBank/DDBJ whole genome shotgun (WGS) entry which is preliminary data.</text>
</comment>
<feature type="compositionally biased region" description="Gly residues" evidence="6">
    <location>
        <begin position="246"/>
        <end position="257"/>
    </location>
</feature>
<dbReference type="SUPFAM" id="SSF103473">
    <property type="entry name" value="MFS general substrate transporter"/>
    <property type="match status" value="2"/>
</dbReference>
<dbReference type="PANTHER" id="PTHR42718">
    <property type="entry name" value="MAJOR FACILITATOR SUPERFAMILY MULTIDRUG TRANSPORTER MFSC"/>
    <property type="match status" value="1"/>
</dbReference>
<dbReference type="InterPro" id="IPR020846">
    <property type="entry name" value="MFS_dom"/>
</dbReference>
<name>A0ABV2Z2B5_9ACTN</name>
<feature type="transmembrane region" description="Helical" evidence="7">
    <location>
        <begin position="37"/>
        <end position="61"/>
    </location>
</feature>
<dbReference type="InterPro" id="IPR011701">
    <property type="entry name" value="MFS"/>
</dbReference>
<feature type="region of interest" description="Disordered" evidence="6">
    <location>
        <begin position="223"/>
        <end position="257"/>
    </location>
</feature>
<evidence type="ECO:0000256" key="2">
    <source>
        <dbReference type="ARBA" id="ARBA00022692"/>
    </source>
</evidence>
<evidence type="ECO:0000256" key="3">
    <source>
        <dbReference type="ARBA" id="ARBA00022989"/>
    </source>
</evidence>
<feature type="region of interest" description="Disordered" evidence="6">
    <location>
        <begin position="1"/>
        <end position="28"/>
    </location>
</feature>
<evidence type="ECO:0000256" key="6">
    <source>
        <dbReference type="SAM" id="MobiDB-lite"/>
    </source>
</evidence>
<dbReference type="EMBL" id="JBEZVI010000015">
    <property type="protein sequence ID" value="MEU3712139.1"/>
    <property type="molecule type" value="Genomic_DNA"/>
</dbReference>
<dbReference type="CDD" id="cd17321">
    <property type="entry name" value="MFS_MMR_MDR_like"/>
    <property type="match status" value="1"/>
</dbReference>
<feature type="transmembrane region" description="Helical" evidence="7">
    <location>
        <begin position="347"/>
        <end position="369"/>
    </location>
</feature>
<keyword evidence="3 7" id="KW-1133">Transmembrane helix</keyword>
<proteinExistence type="predicted"/>
<feature type="transmembrane region" description="Helical" evidence="7">
    <location>
        <begin position="103"/>
        <end position="122"/>
    </location>
</feature>
<feature type="transmembrane region" description="Helical" evidence="7">
    <location>
        <begin position="128"/>
        <end position="149"/>
    </location>
</feature>
<keyword evidence="4 7" id="KW-0472">Membrane</keyword>
<dbReference type="PROSITE" id="PS50850">
    <property type="entry name" value="MFS"/>
    <property type="match status" value="1"/>
</dbReference>
<dbReference type="Gene3D" id="1.20.1250.20">
    <property type="entry name" value="MFS general substrate transporter like domains"/>
    <property type="match status" value="1"/>
</dbReference>
<dbReference type="Pfam" id="PF07690">
    <property type="entry name" value="MFS_1"/>
    <property type="match status" value="2"/>
</dbReference>
<evidence type="ECO:0000256" key="5">
    <source>
        <dbReference type="ARBA" id="ARBA00023251"/>
    </source>
</evidence>
<evidence type="ECO:0000313" key="10">
    <source>
        <dbReference type="Proteomes" id="UP001550853"/>
    </source>
</evidence>
<sequence length="584" mass="57947">MRPQPPDPGSAAPEHPTTARTGAAGGSRRPAAHRWRLLAVLLAAQFMANVDTAIANIAAPAVRSDLGASGGEAGLVVSGYVVAYAVLLVAGARLGGSRGHRRILLAGLALFTAASLACALAFTPAVLIASRIAQGAGAALMVPQVLSGIQLHFTGRQRIKALGYYALALSGGAVAGQALGGVLIAADLLGTGWRPIFLVNVPAGLLLLWAALRVMPPDPAGGTARTGPVGAGNSAGRAGGLPASGTGPGPGDGAGAGACAGADTAVPPPDGIDVRGMVLLAATVLLLVVPLLLGTDAGWPWWMWACLAAVVPTGAVFRRSQRRRAARGGRPLIAEEVIREPAIRWSLAAHGATTMTYFALLFVLALYLQEGLGRGPAYAGAAMISWVAAFGLAGPLLARVPPRYAAAMPAVGCVVLAGGYTAVWLYLVTGHRTGPALFLLLGIGGLGLGISSNALIARMTFALPDRYAADLSGVISTNAQLCGALGVATLGGGYLHLTDGGSASATTSAHALEAVLATAAALAALSAPASRRGTRPQPAGSGPATPDPATSDPRAAAPVAPAAPALPGAASPATATTSPEADDP</sequence>
<protein>
    <submittedName>
        <fullName evidence="9">MFS transporter</fullName>
    </submittedName>
</protein>
<feature type="transmembrane region" description="Helical" evidence="7">
    <location>
        <begin position="299"/>
        <end position="317"/>
    </location>
</feature>
<evidence type="ECO:0000256" key="7">
    <source>
        <dbReference type="SAM" id="Phobius"/>
    </source>
</evidence>
<feature type="transmembrane region" description="Helical" evidence="7">
    <location>
        <begin position="73"/>
        <end position="91"/>
    </location>
</feature>
<evidence type="ECO:0000256" key="1">
    <source>
        <dbReference type="ARBA" id="ARBA00004651"/>
    </source>
</evidence>
<dbReference type="InterPro" id="IPR036259">
    <property type="entry name" value="MFS_trans_sf"/>
</dbReference>
<feature type="transmembrane region" description="Helical" evidence="7">
    <location>
        <begin position="433"/>
        <end position="456"/>
    </location>
</feature>
<feature type="transmembrane region" description="Helical" evidence="7">
    <location>
        <begin position="375"/>
        <end position="397"/>
    </location>
</feature>
<feature type="compositionally biased region" description="Low complexity" evidence="6">
    <location>
        <begin position="551"/>
        <end position="584"/>
    </location>
</feature>
<dbReference type="Gene3D" id="1.20.1720.10">
    <property type="entry name" value="Multidrug resistance protein D"/>
    <property type="match status" value="1"/>
</dbReference>
<dbReference type="RefSeq" id="WP_211266169.1">
    <property type="nucleotide sequence ID" value="NZ_JBEZVI010000015.1"/>
</dbReference>
<evidence type="ECO:0000256" key="4">
    <source>
        <dbReference type="ARBA" id="ARBA00023136"/>
    </source>
</evidence>
<keyword evidence="5" id="KW-0046">Antibiotic resistance</keyword>
<feature type="transmembrane region" description="Helical" evidence="7">
    <location>
        <begin position="161"/>
        <end position="186"/>
    </location>
</feature>
<dbReference type="PANTHER" id="PTHR42718:SF39">
    <property type="entry name" value="ACTINORHODIN TRANSPORTER-RELATED"/>
    <property type="match status" value="1"/>
</dbReference>
<reference evidence="9 10" key="1">
    <citation type="submission" date="2024-06" db="EMBL/GenBank/DDBJ databases">
        <title>The Natural Products Discovery Center: Release of the First 8490 Sequenced Strains for Exploring Actinobacteria Biosynthetic Diversity.</title>
        <authorList>
            <person name="Kalkreuter E."/>
            <person name="Kautsar S.A."/>
            <person name="Yang D."/>
            <person name="Bader C.D."/>
            <person name="Teijaro C.N."/>
            <person name="Fluegel L."/>
            <person name="Davis C.M."/>
            <person name="Simpson J.R."/>
            <person name="Lauterbach L."/>
            <person name="Steele A.D."/>
            <person name="Gui C."/>
            <person name="Meng S."/>
            <person name="Li G."/>
            <person name="Viehrig K."/>
            <person name="Ye F."/>
            <person name="Su P."/>
            <person name="Kiefer A.F."/>
            <person name="Nichols A."/>
            <person name="Cepeda A.J."/>
            <person name="Yan W."/>
            <person name="Fan B."/>
            <person name="Jiang Y."/>
            <person name="Adhikari A."/>
            <person name="Zheng C.-J."/>
            <person name="Schuster L."/>
            <person name="Cowan T.M."/>
            <person name="Smanski M.J."/>
            <person name="Chevrette M.G."/>
            <person name="De Carvalho L.P.S."/>
            <person name="Shen B."/>
        </authorList>
    </citation>
    <scope>NUCLEOTIDE SEQUENCE [LARGE SCALE GENOMIC DNA]</scope>
    <source>
        <strain evidence="9 10">NPDC033039</strain>
    </source>
</reference>
<evidence type="ECO:0000259" key="8">
    <source>
        <dbReference type="PROSITE" id="PS50850"/>
    </source>
</evidence>
<feature type="region of interest" description="Disordered" evidence="6">
    <location>
        <begin position="527"/>
        <end position="584"/>
    </location>
</feature>
<organism evidence="9 10">
    <name type="scientific">Streptomyces catenulae</name>
    <dbReference type="NCBI Taxonomy" id="66875"/>
    <lineage>
        <taxon>Bacteria</taxon>
        <taxon>Bacillati</taxon>
        <taxon>Actinomycetota</taxon>
        <taxon>Actinomycetes</taxon>
        <taxon>Kitasatosporales</taxon>
        <taxon>Streptomycetaceae</taxon>
        <taxon>Streptomyces</taxon>
    </lineage>
</organism>
<keyword evidence="2 7" id="KW-0812">Transmembrane</keyword>
<feature type="transmembrane region" description="Helical" evidence="7">
    <location>
        <begin position="192"/>
        <end position="212"/>
    </location>
</feature>
<feature type="transmembrane region" description="Helical" evidence="7">
    <location>
        <begin position="404"/>
        <end position="427"/>
    </location>
</feature>
<gene>
    <name evidence="9" type="ORF">AB0E61_18840</name>
</gene>
<feature type="transmembrane region" description="Helical" evidence="7">
    <location>
        <begin position="276"/>
        <end position="293"/>
    </location>
</feature>
<evidence type="ECO:0000313" key="9">
    <source>
        <dbReference type="EMBL" id="MEU3712139.1"/>
    </source>
</evidence>
<dbReference type="Proteomes" id="UP001550853">
    <property type="component" value="Unassembled WGS sequence"/>
</dbReference>
<keyword evidence="10" id="KW-1185">Reference proteome</keyword>